<keyword evidence="1" id="KW-0808">Transferase</keyword>
<dbReference type="InterPro" id="IPR013216">
    <property type="entry name" value="Methyltransf_11"/>
</dbReference>
<gene>
    <name evidence="3" type="ORF">H0S81_01170</name>
</gene>
<name>A0A931G7T0_9BACT</name>
<dbReference type="EMBL" id="JACCQK010000043">
    <property type="protein sequence ID" value="MBG0778530.1"/>
    <property type="molecule type" value="Genomic_DNA"/>
</dbReference>
<evidence type="ECO:0000313" key="3">
    <source>
        <dbReference type="EMBL" id="MBG0778530.1"/>
    </source>
</evidence>
<accession>A0A931G7T0</accession>
<evidence type="ECO:0000256" key="1">
    <source>
        <dbReference type="ARBA" id="ARBA00022679"/>
    </source>
</evidence>
<dbReference type="Pfam" id="PF08241">
    <property type="entry name" value="Methyltransf_11"/>
    <property type="match status" value="1"/>
</dbReference>
<dbReference type="Proteomes" id="UP000706172">
    <property type="component" value="Unassembled WGS sequence"/>
</dbReference>
<dbReference type="InterPro" id="IPR050447">
    <property type="entry name" value="Erg6_SMT_methyltransf"/>
</dbReference>
<dbReference type="NCBIfam" id="NF045667">
    <property type="entry name" value="MTase_DVU1556"/>
    <property type="match status" value="1"/>
</dbReference>
<organism evidence="3 4">
    <name type="scientific">Desulfotignum balticum</name>
    <dbReference type="NCBI Taxonomy" id="115781"/>
    <lineage>
        <taxon>Bacteria</taxon>
        <taxon>Pseudomonadati</taxon>
        <taxon>Thermodesulfobacteriota</taxon>
        <taxon>Desulfobacteria</taxon>
        <taxon>Desulfobacterales</taxon>
        <taxon>Desulfobacteraceae</taxon>
        <taxon>Desulfotignum</taxon>
    </lineage>
</organism>
<dbReference type="GO" id="GO:0032259">
    <property type="term" value="P:methylation"/>
    <property type="evidence" value="ECO:0007669"/>
    <property type="project" value="UniProtKB-KW"/>
</dbReference>
<dbReference type="CDD" id="cd02440">
    <property type="entry name" value="AdoMet_MTases"/>
    <property type="match status" value="1"/>
</dbReference>
<dbReference type="InterPro" id="IPR029063">
    <property type="entry name" value="SAM-dependent_MTases_sf"/>
</dbReference>
<feature type="domain" description="Methyltransferase type 11" evidence="2">
    <location>
        <begin position="39"/>
        <end position="146"/>
    </location>
</feature>
<comment type="caution">
    <text evidence="3">The sequence shown here is derived from an EMBL/GenBank/DDBJ whole genome shotgun (WGS) entry which is preliminary data.</text>
</comment>
<dbReference type="PANTHER" id="PTHR44068:SF11">
    <property type="entry name" value="GERANYL DIPHOSPHATE 2-C-METHYLTRANSFERASE"/>
    <property type="match status" value="1"/>
</dbReference>
<keyword evidence="3" id="KW-0489">Methyltransferase</keyword>
<dbReference type="GO" id="GO:0008757">
    <property type="term" value="F:S-adenosylmethionine-dependent methyltransferase activity"/>
    <property type="evidence" value="ECO:0007669"/>
    <property type="project" value="InterPro"/>
</dbReference>
<proteinExistence type="predicted"/>
<dbReference type="Gene3D" id="3.40.50.150">
    <property type="entry name" value="Vaccinia Virus protein VP39"/>
    <property type="match status" value="1"/>
</dbReference>
<protein>
    <submittedName>
        <fullName evidence="3">Class I SAM-dependent methyltransferase</fullName>
    </submittedName>
</protein>
<dbReference type="SUPFAM" id="SSF53335">
    <property type="entry name" value="S-adenosyl-L-methionine-dependent methyltransferases"/>
    <property type="match status" value="1"/>
</dbReference>
<reference evidence="3" key="1">
    <citation type="submission" date="2020-07" db="EMBL/GenBank/DDBJ databases">
        <title>Severe corrosion of carbon steel in oil field produced water can be linked to methanogenic archaea containing a special type of NiFe hydrogenase.</title>
        <authorList>
            <person name="Lahme S."/>
            <person name="Mand J."/>
            <person name="Longwell J."/>
            <person name="Smith R."/>
            <person name="Enning D."/>
        </authorList>
    </citation>
    <scope>NUCLEOTIDE SEQUENCE</scope>
    <source>
        <strain evidence="3">MIC098Bin6</strain>
    </source>
</reference>
<evidence type="ECO:0000259" key="2">
    <source>
        <dbReference type="Pfam" id="PF08241"/>
    </source>
</evidence>
<sequence length="251" mass="27144">MFRQPALTRVTGHTLRPGGLILTQRAVDFCGFDPGDLVLDAGAGYGTTARYLSDLYGLQVVGTDLDVNKTINRANDGRAKSVLANGPIAKGTKTFDFVKSRIPAFPFKSDRFDGIFCECVLSLIPDKQACLAEFFRMLKPNGQLVLTDLFIPEKYRYQGLPADPPLSCLDGALSIVDLITAVEAAGFTITLMEGHTRFLKQLAGQIVFEHGSLDNSWKHLSGSGGDSQAALACRTGTLKPGYGLFIASKYE</sequence>
<dbReference type="PANTHER" id="PTHR44068">
    <property type="entry name" value="ZGC:194242"/>
    <property type="match status" value="1"/>
</dbReference>
<dbReference type="AlphaFoldDB" id="A0A931G7T0"/>
<evidence type="ECO:0000313" key="4">
    <source>
        <dbReference type="Proteomes" id="UP000706172"/>
    </source>
</evidence>